<dbReference type="InterPro" id="IPR021966">
    <property type="entry name" value="SF3a60_bindingd"/>
</dbReference>
<feature type="compositionally biased region" description="Polar residues" evidence="5">
    <location>
        <begin position="256"/>
        <end position="272"/>
    </location>
</feature>
<dbReference type="InterPro" id="IPR024598">
    <property type="entry name" value="SF3a60/Prp9_C"/>
</dbReference>
<dbReference type="GO" id="GO:0000398">
    <property type="term" value="P:mRNA splicing, via spliceosome"/>
    <property type="evidence" value="ECO:0007669"/>
    <property type="project" value="InterPro"/>
</dbReference>
<keyword evidence="10" id="KW-1185">Reference proteome</keyword>
<protein>
    <recommendedName>
        <fullName evidence="11">Splicing factor 3A subunit 3</fullName>
    </recommendedName>
</protein>
<reference evidence="9 10" key="1">
    <citation type="submission" date="2016-06" db="EMBL/GenBank/DDBJ databases">
        <title>Genome of Rhinopithecus bieti.</title>
        <authorList>
            <person name="Wu"/>
            <person name="C.-I. and Zhang"/>
            <person name="Y."/>
        </authorList>
    </citation>
    <scope>NUCLEOTIDE SEQUENCE</scope>
</reference>
<proteinExistence type="predicted"/>
<sequence length="419" mass="48013">METILEQQQCYHEEKERLMDVMAKEMLTKKSTLRDQINSDHRTQVIQDRYMEVSGNPRDLYDDKDGLRKEELNAISGPNEFAEFYNRLKQIKEFHRKPPNEICVPMSVEFEDEEAQNLVEFTDEEGCERKNAECKTYLEMLLENLQDYTDRVKPLQDQNELFGKIQAESEKKWENGTFPGWPKETSGALTHAGAHLDLSAFSSREELASLGLDRLKSALLALGLKCGGTLEQLFSTKGKSLESPDNSLSAKIPSQKAPSETLRGTKTLSMYTLTHGEQRHLTHETAQGKQARTGEEQEEEEEQISDSESEDEKNEIIYNPKNLPLGWDGKPVPYWLYKFHGLNINYNCEICGNYTYQGPKCLGIPNTAHFANVTQIEDAVSLWAKLKLQKPDTEEEYEDSRGNVVNKKIYKDLKRQGLL</sequence>
<name>A0A2K6MGU8_RHIBE</name>
<feature type="domain" description="Splicing factor SF3a60 binding" evidence="7">
    <location>
        <begin position="74"/>
        <end position="100"/>
    </location>
</feature>
<accession>A0A2K6MGU8</accession>
<dbReference type="Pfam" id="PF13297">
    <property type="entry name" value="SDE2_2C"/>
    <property type="match status" value="1"/>
</dbReference>
<evidence type="ECO:0000313" key="10">
    <source>
        <dbReference type="Proteomes" id="UP000233180"/>
    </source>
</evidence>
<reference evidence="9" key="2">
    <citation type="submission" date="2025-08" db="UniProtKB">
        <authorList>
            <consortium name="Ensembl"/>
        </authorList>
    </citation>
    <scope>IDENTIFICATION</scope>
</reference>
<evidence type="ECO:0000256" key="3">
    <source>
        <dbReference type="ARBA" id="ARBA00023187"/>
    </source>
</evidence>
<dbReference type="AlphaFoldDB" id="A0A2K6MGU8"/>
<evidence type="ECO:0000256" key="4">
    <source>
        <dbReference type="ARBA" id="ARBA00023242"/>
    </source>
</evidence>
<dbReference type="InterPro" id="IPR025086">
    <property type="entry name" value="SDE2/SF3A3_SAP"/>
</dbReference>
<evidence type="ECO:0000259" key="8">
    <source>
        <dbReference type="Pfam" id="PF13297"/>
    </source>
</evidence>
<evidence type="ECO:0000313" key="9">
    <source>
        <dbReference type="Ensembl" id="ENSRBIP00000034972.1"/>
    </source>
</evidence>
<dbReference type="GO" id="GO:0005681">
    <property type="term" value="C:spliceosomal complex"/>
    <property type="evidence" value="ECO:0007669"/>
    <property type="project" value="InterPro"/>
</dbReference>
<dbReference type="Pfam" id="PF12108">
    <property type="entry name" value="SF3a60_bindingd"/>
    <property type="match status" value="1"/>
</dbReference>
<dbReference type="Pfam" id="PF11931">
    <property type="entry name" value="SF3a60_Prp9_C"/>
    <property type="match status" value="1"/>
</dbReference>
<feature type="domain" description="SDE2/SF3A3 SAP" evidence="8">
    <location>
        <begin position="177"/>
        <end position="251"/>
    </location>
</feature>
<dbReference type="GeneTree" id="ENSGT00530000063402"/>
<keyword evidence="2" id="KW-0507">mRNA processing</keyword>
<feature type="region of interest" description="Disordered" evidence="5">
    <location>
        <begin position="238"/>
        <end position="320"/>
    </location>
</feature>
<organism evidence="9 10">
    <name type="scientific">Rhinopithecus bieti</name>
    <name type="common">Black snub-nosed monkey</name>
    <name type="synonym">Pygathrix bieti</name>
    <dbReference type="NCBI Taxonomy" id="61621"/>
    <lineage>
        <taxon>Eukaryota</taxon>
        <taxon>Metazoa</taxon>
        <taxon>Chordata</taxon>
        <taxon>Craniata</taxon>
        <taxon>Vertebrata</taxon>
        <taxon>Euteleostomi</taxon>
        <taxon>Mammalia</taxon>
        <taxon>Eutheria</taxon>
        <taxon>Euarchontoglires</taxon>
        <taxon>Primates</taxon>
        <taxon>Haplorrhini</taxon>
        <taxon>Catarrhini</taxon>
        <taxon>Cercopithecidae</taxon>
        <taxon>Colobinae</taxon>
        <taxon>Rhinopithecus</taxon>
    </lineage>
</organism>
<evidence type="ECO:0008006" key="11">
    <source>
        <dbReference type="Google" id="ProtNLM"/>
    </source>
</evidence>
<feature type="compositionally biased region" description="Polar residues" evidence="5">
    <location>
        <begin position="238"/>
        <end position="249"/>
    </location>
</feature>
<keyword evidence="4" id="KW-0539">Nucleus</keyword>
<evidence type="ECO:0000256" key="5">
    <source>
        <dbReference type="SAM" id="MobiDB-lite"/>
    </source>
</evidence>
<keyword evidence="3" id="KW-0508">mRNA splicing</keyword>
<evidence type="ECO:0000256" key="1">
    <source>
        <dbReference type="ARBA" id="ARBA00004123"/>
    </source>
</evidence>
<dbReference type="Proteomes" id="UP000233180">
    <property type="component" value="Unassembled WGS sequence"/>
</dbReference>
<reference evidence="9" key="3">
    <citation type="submission" date="2025-09" db="UniProtKB">
        <authorList>
            <consortium name="Ensembl"/>
        </authorList>
    </citation>
    <scope>IDENTIFICATION</scope>
</reference>
<feature type="compositionally biased region" description="Acidic residues" evidence="5">
    <location>
        <begin position="296"/>
        <end position="313"/>
    </location>
</feature>
<dbReference type="GO" id="GO:0003723">
    <property type="term" value="F:RNA binding"/>
    <property type="evidence" value="ECO:0007669"/>
    <property type="project" value="InterPro"/>
</dbReference>
<dbReference type="Ensembl" id="ENSRBIT00000058963.1">
    <property type="protein sequence ID" value="ENSRBIP00000034972.1"/>
    <property type="gene ID" value="ENSRBIG00000041123.1"/>
</dbReference>
<dbReference type="STRING" id="61621.ENSRBIP00000034972"/>
<evidence type="ECO:0000256" key="2">
    <source>
        <dbReference type="ARBA" id="ARBA00022664"/>
    </source>
</evidence>
<dbReference type="PANTHER" id="PTHR12786:SF2">
    <property type="entry name" value="SPLICING FACTOR 3A SUBUNIT 3"/>
    <property type="match status" value="1"/>
</dbReference>
<feature type="domain" description="Splicing factor SF3a60 /Prp9 subunit C-terminal" evidence="6">
    <location>
        <begin position="322"/>
        <end position="419"/>
    </location>
</feature>
<evidence type="ECO:0000259" key="6">
    <source>
        <dbReference type="Pfam" id="PF11931"/>
    </source>
</evidence>
<dbReference type="PANTHER" id="PTHR12786">
    <property type="entry name" value="SPLICING FACTOR SF3A-RELATED"/>
    <property type="match status" value="1"/>
</dbReference>
<evidence type="ECO:0000259" key="7">
    <source>
        <dbReference type="Pfam" id="PF12108"/>
    </source>
</evidence>
<comment type="subcellular location">
    <subcellularLocation>
        <location evidence="1">Nucleus</location>
    </subcellularLocation>
</comment>
<dbReference type="InterPro" id="IPR051421">
    <property type="entry name" value="RNA_Proc_DNA_Dmg_Regulator"/>
</dbReference>